<evidence type="ECO:0000313" key="1">
    <source>
        <dbReference type="EMBL" id="SET17995.1"/>
    </source>
</evidence>
<evidence type="ECO:0008006" key="3">
    <source>
        <dbReference type="Google" id="ProtNLM"/>
    </source>
</evidence>
<organism evidence="1 2">
    <name type="scientific">Natronincola peptidivorans</name>
    <dbReference type="NCBI Taxonomy" id="426128"/>
    <lineage>
        <taxon>Bacteria</taxon>
        <taxon>Bacillati</taxon>
        <taxon>Bacillota</taxon>
        <taxon>Clostridia</taxon>
        <taxon>Peptostreptococcales</taxon>
        <taxon>Natronincolaceae</taxon>
        <taxon>Natronincola</taxon>
    </lineage>
</organism>
<sequence>MVGLGRLVGRGSNYNEIVSGIEEVNSGNLSKKISSKDVKLNELADGINNLLYNYRKVLAQVGMNSDNLWLQQVN</sequence>
<proteinExistence type="predicted"/>
<dbReference type="AlphaFoldDB" id="A0A1I0CEJ4"/>
<name>A0A1I0CEJ4_9FIRM</name>
<dbReference type="Proteomes" id="UP000199568">
    <property type="component" value="Unassembled WGS sequence"/>
</dbReference>
<gene>
    <name evidence="1" type="ORF">SAMN05660297_01628</name>
</gene>
<accession>A0A1I0CEJ4</accession>
<keyword evidence="2" id="KW-1185">Reference proteome</keyword>
<protein>
    <recommendedName>
        <fullName evidence="3">HAMP domain-containing protein</fullName>
    </recommendedName>
</protein>
<evidence type="ECO:0000313" key="2">
    <source>
        <dbReference type="Proteomes" id="UP000199568"/>
    </source>
</evidence>
<dbReference type="EMBL" id="FOHU01000005">
    <property type="protein sequence ID" value="SET17995.1"/>
    <property type="molecule type" value="Genomic_DNA"/>
</dbReference>
<reference evidence="1 2" key="1">
    <citation type="submission" date="2016-10" db="EMBL/GenBank/DDBJ databases">
        <authorList>
            <person name="de Groot N.N."/>
        </authorList>
    </citation>
    <scope>NUCLEOTIDE SEQUENCE [LARGE SCALE GENOMIC DNA]</scope>
    <source>
        <strain evidence="1 2">DSM 18979</strain>
    </source>
</reference>